<dbReference type="RefSeq" id="WP_138851155.1">
    <property type="nucleotide sequence ID" value="NZ_CP040710.1"/>
</dbReference>
<reference evidence="3 4" key="1">
    <citation type="submission" date="2019-05" db="EMBL/GenBank/DDBJ databases">
        <title>Genome sequencing of F202Z8.</title>
        <authorList>
            <person name="Kwon Y.M."/>
        </authorList>
    </citation>
    <scope>NUCLEOTIDE SEQUENCE [LARGE SCALE GENOMIC DNA]</scope>
    <source>
        <strain evidence="3 4">F202Z8</strain>
    </source>
</reference>
<dbReference type="EMBL" id="CP040710">
    <property type="protein sequence ID" value="QCW98800.1"/>
    <property type="molecule type" value="Genomic_DNA"/>
</dbReference>
<dbReference type="Gene3D" id="3.90.550.10">
    <property type="entry name" value="Spore Coat Polysaccharide Biosynthesis Protein SpsA, Chain A"/>
    <property type="match status" value="1"/>
</dbReference>
<dbReference type="Pfam" id="PF00535">
    <property type="entry name" value="Glycos_transf_2"/>
    <property type="match status" value="1"/>
</dbReference>
<evidence type="ECO:0000259" key="2">
    <source>
        <dbReference type="Pfam" id="PF00535"/>
    </source>
</evidence>
<dbReference type="KEGG" id="asag:FGM00_01200"/>
<proteinExistence type="predicted"/>
<gene>
    <name evidence="3" type="ORF">FGM00_01200</name>
</gene>
<feature type="transmembrane region" description="Helical" evidence="1">
    <location>
        <begin position="253"/>
        <end position="272"/>
    </location>
</feature>
<dbReference type="OrthoDB" id="7851643at2"/>
<dbReference type="Proteomes" id="UP000310017">
    <property type="component" value="Chromosome"/>
</dbReference>
<evidence type="ECO:0000313" key="4">
    <source>
        <dbReference type="Proteomes" id="UP000310017"/>
    </source>
</evidence>
<keyword evidence="1" id="KW-1133">Transmembrane helix</keyword>
<dbReference type="SUPFAM" id="SSF53448">
    <property type="entry name" value="Nucleotide-diphospho-sugar transferases"/>
    <property type="match status" value="1"/>
</dbReference>
<keyword evidence="1" id="KW-0472">Membrane</keyword>
<name>A0A5B7SP55_9FLAO</name>
<organism evidence="3 4">
    <name type="scientific">Aggregatimonas sangjinii</name>
    <dbReference type="NCBI Taxonomy" id="2583587"/>
    <lineage>
        <taxon>Bacteria</taxon>
        <taxon>Pseudomonadati</taxon>
        <taxon>Bacteroidota</taxon>
        <taxon>Flavobacteriia</taxon>
        <taxon>Flavobacteriales</taxon>
        <taxon>Flavobacteriaceae</taxon>
        <taxon>Aggregatimonas</taxon>
    </lineage>
</organism>
<evidence type="ECO:0000313" key="3">
    <source>
        <dbReference type="EMBL" id="QCW98800.1"/>
    </source>
</evidence>
<protein>
    <submittedName>
        <fullName evidence="3">Glycosyltransferase</fullName>
    </submittedName>
</protein>
<keyword evidence="1" id="KW-0812">Transmembrane</keyword>
<sequence>MNPVVIGIPTYKRPIMLEKLILSIYDSQINQDLIDTICIVVVDNDKGRTAESVIKSLKKKCAPPFTLHYFNFAKKGLTHVRNEILKQSLKFNPEYIAFVDDDEYVTRNWLNELVKTMIHMNADMVLGPNLPVFEKAVPEYIARWFYVENFETNTQIELVESNNLLIKAKFLNDHKLRFDSRFDQTGGEDTFFGVQAIQKGARIFWSHNAIVYETIPEKRATLKWVMRRIYRAASTFTYILKLKKAYVMLVRKFFISILYLGFGICSLVFLPFSSKHKYLGLIKISEALGGFAGMINIRYKEYATDN</sequence>
<dbReference type="AlphaFoldDB" id="A0A5B7SP55"/>
<dbReference type="GO" id="GO:0016740">
    <property type="term" value="F:transferase activity"/>
    <property type="evidence" value="ECO:0007669"/>
    <property type="project" value="UniProtKB-KW"/>
</dbReference>
<accession>A0A5B7SP55</accession>
<keyword evidence="3" id="KW-0808">Transferase</keyword>
<dbReference type="InterPro" id="IPR029044">
    <property type="entry name" value="Nucleotide-diphossugar_trans"/>
</dbReference>
<dbReference type="InterPro" id="IPR001173">
    <property type="entry name" value="Glyco_trans_2-like"/>
</dbReference>
<keyword evidence="4" id="KW-1185">Reference proteome</keyword>
<dbReference type="CDD" id="cd00761">
    <property type="entry name" value="Glyco_tranf_GTA_type"/>
    <property type="match status" value="1"/>
</dbReference>
<feature type="domain" description="Glycosyltransferase 2-like" evidence="2">
    <location>
        <begin position="6"/>
        <end position="145"/>
    </location>
</feature>
<evidence type="ECO:0000256" key="1">
    <source>
        <dbReference type="SAM" id="Phobius"/>
    </source>
</evidence>